<evidence type="ECO:0000313" key="4">
    <source>
        <dbReference type="EMBL" id="EAX85562.1"/>
    </source>
</evidence>
<dbReference type="PROSITE" id="PS50088">
    <property type="entry name" value="ANK_REPEAT"/>
    <property type="match status" value="1"/>
</dbReference>
<dbReference type="InterPro" id="IPR002110">
    <property type="entry name" value="Ankyrin_rpt"/>
</dbReference>
<dbReference type="STRING" id="5722.A2GBA7"/>
<evidence type="ECO:0000256" key="2">
    <source>
        <dbReference type="ARBA" id="ARBA00023043"/>
    </source>
</evidence>
<gene>
    <name evidence="4" type="ORF">TVAG_376710</name>
</gene>
<protein>
    <submittedName>
        <fullName evidence="4">Ankyrin repeat protein, putative</fullName>
    </submittedName>
</protein>
<feature type="repeat" description="ANK" evidence="3">
    <location>
        <begin position="40"/>
        <end position="73"/>
    </location>
</feature>
<dbReference type="InterPro" id="IPR036770">
    <property type="entry name" value="Ankyrin_rpt-contain_sf"/>
</dbReference>
<dbReference type="VEuPathDB" id="TrichDB:TVAGG3_1044270"/>
<reference evidence="4" key="1">
    <citation type="submission" date="2006-10" db="EMBL/GenBank/DDBJ databases">
        <authorList>
            <person name="Amadeo P."/>
            <person name="Zhao Q."/>
            <person name="Wortman J."/>
            <person name="Fraser-Liggett C."/>
            <person name="Carlton J."/>
        </authorList>
    </citation>
    <scope>NUCLEOTIDE SEQUENCE</scope>
    <source>
        <strain evidence="4">G3</strain>
    </source>
</reference>
<sequence>MMTLPKFDLPIIHNSIIFNNLSLVQDLISCGIDPNMRNNYRDTPLHYACYYNSIDVVKFLLTLDGIDINAQNKVENTPLHEACRKNNQEIIKILLGFRTINISIRNNQSVTPSDMARDLEGPCHIISFKPIKSLYD</sequence>
<dbReference type="SUPFAM" id="SSF48403">
    <property type="entry name" value="Ankyrin repeat"/>
    <property type="match status" value="1"/>
</dbReference>
<keyword evidence="5" id="KW-1185">Reference proteome</keyword>
<dbReference type="SMART" id="SM00248">
    <property type="entry name" value="ANK"/>
    <property type="match status" value="3"/>
</dbReference>
<evidence type="ECO:0000256" key="1">
    <source>
        <dbReference type="ARBA" id="ARBA00022737"/>
    </source>
</evidence>
<dbReference type="KEGG" id="tva:4743203"/>
<dbReference type="AlphaFoldDB" id="A2GBA7"/>
<reference evidence="4" key="2">
    <citation type="journal article" date="2007" name="Science">
        <title>Draft genome sequence of the sexually transmitted pathogen Trichomonas vaginalis.</title>
        <authorList>
            <person name="Carlton J.M."/>
            <person name="Hirt R.P."/>
            <person name="Silva J.C."/>
            <person name="Delcher A.L."/>
            <person name="Schatz M."/>
            <person name="Zhao Q."/>
            <person name="Wortman J.R."/>
            <person name="Bidwell S.L."/>
            <person name="Alsmark U.C.M."/>
            <person name="Besteiro S."/>
            <person name="Sicheritz-Ponten T."/>
            <person name="Noel C.J."/>
            <person name="Dacks J.B."/>
            <person name="Foster P.G."/>
            <person name="Simillion C."/>
            <person name="Van de Peer Y."/>
            <person name="Miranda-Saavedra D."/>
            <person name="Barton G.J."/>
            <person name="Westrop G.D."/>
            <person name="Mueller S."/>
            <person name="Dessi D."/>
            <person name="Fiori P.L."/>
            <person name="Ren Q."/>
            <person name="Paulsen I."/>
            <person name="Zhang H."/>
            <person name="Bastida-Corcuera F.D."/>
            <person name="Simoes-Barbosa A."/>
            <person name="Brown M.T."/>
            <person name="Hayes R.D."/>
            <person name="Mukherjee M."/>
            <person name="Okumura C.Y."/>
            <person name="Schneider R."/>
            <person name="Smith A.J."/>
            <person name="Vanacova S."/>
            <person name="Villalvazo M."/>
            <person name="Haas B.J."/>
            <person name="Pertea M."/>
            <person name="Feldblyum T.V."/>
            <person name="Utterback T.R."/>
            <person name="Shu C.L."/>
            <person name="Osoegawa K."/>
            <person name="de Jong P.J."/>
            <person name="Hrdy I."/>
            <person name="Horvathova L."/>
            <person name="Zubacova Z."/>
            <person name="Dolezal P."/>
            <person name="Malik S.B."/>
            <person name="Logsdon J.M. Jr."/>
            <person name="Henze K."/>
            <person name="Gupta A."/>
            <person name="Wang C.C."/>
            <person name="Dunne R.L."/>
            <person name="Upcroft J.A."/>
            <person name="Upcroft P."/>
            <person name="White O."/>
            <person name="Salzberg S.L."/>
            <person name="Tang P."/>
            <person name="Chiu C.-H."/>
            <person name="Lee Y.-S."/>
            <person name="Embley T.M."/>
            <person name="Coombs G.H."/>
            <person name="Mottram J.C."/>
            <person name="Tachezy J."/>
            <person name="Fraser-Liggett C.M."/>
            <person name="Johnson P.J."/>
        </authorList>
    </citation>
    <scope>NUCLEOTIDE SEQUENCE [LARGE SCALE GENOMIC DNA]</scope>
    <source>
        <strain evidence="4">G3</strain>
    </source>
</reference>
<dbReference type="Gene3D" id="1.25.40.20">
    <property type="entry name" value="Ankyrin repeat-containing domain"/>
    <property type="match status" value="2"/>
</dbReference>
<organism evidence="4 5">
    <name type="scientific">Trichomonas vaginalis (strain ATCC PRA-98 / G3)</name>
    <dbReference type="NCBI Taxonomy" id="412133"/>
    <lineage>
        <taxon>Eukaryota</taxon>
        <taxon>Metamonada</taxon>
        <taxon>Parabasalia</taxon>
        <taxon>Trichomonadida</taxon>
        <taxon>Trichomonadidae</taxon>
        <taxon>Trichomonas</taxon>
    </lineage>
</organism>
<accession>A2GBA7</accession>
<evidence type="ECO:0000313" key="5">
    <source>
        <dbReference type="Proteomes" id="UP000001542"/>
    </source>
</evidence>
<evidence type="ECO:0000256" key="3">
    <source>
        <dbReference type="PROSITE-ProRule" id="PRU00023"/>
    </source>
</evidence>
<keyword evidence="2 3" id="KW-0040">ANK repeat</keyword>
<name>A2GBA7_TRIV3</name>
<dbReference type="RefSeq" id="XP_001298492.1">
    <property type="nucleotide sequence ID" value="XM_001298491.1"/>
</dbReference>
<dbReference type="Pfam" id="PF12796">
    <property type="entry name" value="Ank_2"/>
    <property type="match status" value="1"/>
</dbReference>
<dbReference type="PANTHER" id="PTHR24198:SF165">
    <property type="entry name" value="ANKYRIN REPEAT-CONTAINING PROTEIN-RELATED"/>
    <property type="match status" value="1"/>
</dbReference>
<dbReference type="InParanoid" id="A2GBA7"/>
<dbReference type="EMBL" id="DS114897">
    <property type="protein sequence ID" value="EAX85562.1"/>
    <property type="molecule type" value="Genomic_DNA"/>
</dbReference>
<dbReference type="Proteomes" id="UP000001542">
    <property type="component" value="Unassembled WGS sequence"/>
</dbReference>
<dbReference type="OrthoDB" id="1577640at2759"/>
<keyword evidence="1" id="KW-0677">Repeat</keyword>
<proteinExistence type="predicted"/>
<dbReference type="VEuPathDB" id="TrichDB:TVAG_376710"/>
<dbReference type="SMR" id="A2GBA7"/>
<dbReference type="PROSITE" id="PS50297">
    <property type="entry name" value="ANK_REP_REGION"/>
    <property type="match status" value="1"/>
</dbReference>
<dbReference type="PANTHER" id="PTHR24198">
    <property type="entry name" value="ANKYRIN REPEAT AND PROTEIN KINASE DOMAIN-CONTAINING PROTEIN"/>
    <property type="match status" value="1"/>
</dbReference>
<dbReference type="eggNOG" id="KOG0504">
    <property type="taxonomic scope" value="Eukaryota"/>
</dbReference>